<sequence>MNEQTSLIPLSYHLRNFNQYVKLDMDAAEYGNLTLVGGNTVGKTTLANCFLPMLIDGTIATPSFNSATNLKKLNSDAKVQNSKQHERTFESMLLGWGENAMAVRTGYSYVILHSARRRVILGLGAHRQSDGHKSATWWFVVISAADATDPLITTDADGHSLDKQAFQMQNASLGAELQVFDRADMYRNFVASQVYGFSDSHTLSQLAAVYRLLASPSLTGGDAKFSPILEALKNAQAGVDTATLEAAADSQRELNRLNRLVARIKAGQRRLKTMKKEIFLRNLNHLNDTLLPRYTALGQQQREAEDQAEAAAIAAKKLVQQLDLLAAALEKAEVNVNELTAAKLAQAQQVAQRSQYQSELDSQQRALAGYQRQLQRLEEEQSTLKQFQAQLNDLNKKMTELMTSEIKPSEAKLNALSAKLPEMSGVIAQTDPTATLKALQDYLEAIKRGLARYRSLEDQLANLSKDVAIVSKVQGQMGEAIDRDLQGPLVSRAKSTLQADNTRIHEAGAAEMNDQFTPLKTRETELLKRHPDLSKLLAAPQLLDETATLADQYSKLWTSYQTLTGKRDRLADQVSNAEEDVAKTQADIAAGIDPAQVTKRIAELKAALSALKIDETIADRLTAAKQHYQAMQKSQRDLSAQHAKQEQREATARENLDAAKQQQGQVGNVIEQVLNVLKPYFPVEEVGSIDALLAYVSANGSEIRNRSYGDLSDRIRQGIHRGDRDGNDDNALDSLFQERQHETIASQMNQRAIRLMDQPLEVIGVAFDINSAERLLIEDLATVTQALDARQSGNSLAQVTYQQAAVSLIAAQYRVVDEYNKMLTEGMAASQNIQLRIRLRPTTVSQTVIDEAVATTRRDRPKLTAEITRRLTQLANDAEVADDDDLFMARAHELLDIREWSAFSVWIKRRQSADFEEVDNRFVSSGGSGAEKAQAILLPLLLVPKMLLRQASEPDAPHLVMFDEFADKLDPDTARTFAQTIASFGFTFIATMPAGAQTKILADKVTNIAWEVFAAPQRHDHVFRPNHVQLVVNWGEQDA</sequence>
<dbReference type="SUPFAM" id="SSF52540">
    <property type="entry name" value="P-loop containing nucleoside triphosphate hydrolases"/>
    <property type="match status" value="1"/>
</dbReference>
<reference evidence="4" key="1">
    <citation type="journal article" date="2019" name="Int. J. Syst. Evol. Microbiol.">
        <title>The Global Catalogue of Microorganisms (GCM) 10K type strain sequencing project: providing services to taxonomists for standard genome sequencing and annotation.</title>
        <authorList>
            <consortium name="The Broad Institute Genomics Platform"/>
            <consortium name="The Broad Institute Genome Sequencing Center for Infectious Disease"/>
            <person name="Wu L."/>
            <person name="Ma J."/>
        </authorList>
    </citation>
    <scope>NUCLEOTIDE SEQUENCE [LARGE SCALE GENOMIC DNA]</scope>
    <source>
        <strain evidence="4">CCM 8912</strain>
    </source>
</reference>
<keyword evidence="1" id="KW-0175">Coiled coil</keyword>
<gene>
    <name evidence="3" type="ORF">ACFQ5K_04085</name>
</gene>
<feature type="compositionally biased region" description="Basic and acidic residues" evidence="2">
    <location>
        <begin position="643"/>
        <end position="656"/>
    </location>
</feature>
<evidence type="ECO:0000313" key="3">
    <source>
        <dbReference type="EMBL" id="MFD1440570.1"/>
    </source>
</evidence>
<evidence type="ECO:0000313" key="4">
    <source>
        <dbReference type="Proteomes" id="UP001597212"/>
    </source>
</evidence>
<dbReference type="Proteomes" id="UP001597212">
    <property type="component" value="Unassembled WGS sequence"/>
</dbReference>
<organism evidence="3 4">
    <name type="scientific">Lacticaseibacillus hegangensis</name>
    <dbReference type="NCBI Taxonomy" id="2486010"/>
    <lineage>
        <taxon>Bacteria</taxon>
        <taxon>Bacillati</taxon>
        <taxon>Bacillota</taxon>
        <taxon>Bacilli</taxon>
        <taxon>Lactobacillales</taxon>
        <taxon>Lactobacillaceae</taxon>
        <taxon>Lacticaseibacillus</taxon>
    </lineage>
</organism>
<dbReference type="EMBL" id="JBHTOK010000018">
    <property type="protein sequence ID" value="MFD1440570.1"/>
    <property type="molecule type" value="Genomic_DNA"/>
</dbReference>
<dbReference type="RefSeq" id="WP_225419408.1">
    <property type="nucleotide sequence ID" value="NZ_JBHTOK010000018.1"/>
</dbReference>
<accession>A0ABW4CVI5</accession>
<protein>
    <submittedName>
        <fullName evidence="3">SbcC/MukB-like Walker B domain-containing protein</fullName>
    </submittedName>
</protein>
<dbReference type="InterPro" id="IPR027417">
    <property type="entry name" value="P-loop_NTPase"/>
</dbReference>
<evidence type="ECO:0000256" key="1">
    <source>
        <dbReference type="SAM" id="Coils"/>
    </source>
</evidence>
<comment type="caution">
    <text evidence="3">The sequence shown here is derived from an EMBL/GenBank/DDBJ whole genome shotgun (WGS) entry which is preliminary data.</text>
</comment>
<keyword evidence="4" id="KW-1185">Reference proteome</keyword>
<proteinExistence type="predicted"/>
<feature type="coiled-coil region" evidence="1">
    <location>
        <begin position="560"/>
        <end position="587"/>
    </location>
</feature>
<feature type="coiled-coil region" evidence="1">
    <location>
        <begin position="439"/>
        <end position="466"/>
    </location>
</feature>
<evidence type="ECO:0000256" key="2">
    <source>
        <dbReference type="SAM" id="MobiDB-lite"/>
    </source>
</evidence>
<feature type="coiled-coil region" evidence="1">
    <location>
        <begin position="301"/>
        <end position="404"/>
    </location>
</feature>
<dbReference type="Pfam" id="PF13558">
    <property type="entry name" value="SbcC_Walker_B"/>
    <property type="match status" value="1"/>
</dbReference>
<feature type="region of interest" description="Disordered" evidence="2">
    <location>
        <begin position="633"/>
        <end position="656"/>
    </location>
</feature>
<name>A0ABW4CVI5_9LACO</name>